<organism evidence="1 2">
    <name type="scientific">Lichtheimia ornata</name>
    <dbReference type="NCBI Taxonomy" id="688661"/>
    <lineage>
        <taxon>Eukaryota</taxon>
        <taxon>Fungi</taxon>
        <taxon>Fungi incertae sedis</taxon>
        <taxon>Mucoromycota</taxon>
        <taxon>Mucoromycotina</taxon>
        <taxon>Mucoromycetes</taxon>
        <taxon>Mucorales</taxon>
        <taxon>Lichtheimiaceae</taxon>
        <taxon>Lichtheimia</taxon>
    </lineage>
</organism>
<dbReference type="GeneID" id="83218940"/>
<proteinExistence type="predicted"/>
<keyword evidence="2" id="KW-1185">Reference proteome</keyword>
<dbReference type="RefSeq" id="XP_058337715.1">
    <property type="nucleotide sequence ID" value="XM_058491505.1"/>
</dbReference>
<evidence type="ECO:0000313" key="2">
    <source>
        <dbReference type="Proteomes" id="UP001234581"/>
    </source>
</evidence>
<sequence length="659" mass="75131">MTHPAWNDLCKQPTLGSYCSEKYAKIVYDSTQQLHQPVQSILSALNLRAMGLAKCAHFDSALCDANAMQQLAPSSALGYLCAANIYSEQGKQLQVIRICSKGLNMVDAMDTCYDTLQQTKEDAEQRQSTRIDFMSQLPIDIVITILIPMIMNNSPLSSLIPCPYLHVSNLWRDRFIQSLDGLRFEVDYNEDHNLSHVVELSRYIKALDVRPYSHATWLEAFLGNHDFSSLRVLRIREYFAECVDPLVSSLIPIGSNLTHLYAALSFTSVVSIADVMHSCPNLVLLDIFQQRIPDLISLQSTTWPKLTTLSLTCVGGAHFKSNDIRAIGESFPSLKKLSFYPNDYTFATGVVLNYYPWMKRLKILSDGFGDELVYVDQGLPCEEIGITSIYIETAESPEDFWTFLIYELREHRKTLARIECDIFPDDEEKDAIYAIEYIRLKQLYLIGSGWWIPRKAPMLEELKMTADAISGNMAVLDTIPPNLKKLELALDEELDVHNKAGIERYLQRFARHTQLKELIMHICDLHHFENVLIATHHLWQLQRLMITSTHKWDYDSMQRFIDGLVKGCPNLACLELKCTSAPSTYFMKALKQLPRLEQVAFSIESIGGDDDFWNAVQGTPQLKGIRIYPANAANMDAIRGLQQQRLDLKIILDQTFTRF</sequence>
<dbReference type="GO" id="GO:0031146">
    <property type="term" value="P:SCF-dependent proteasomal ubiquitin-dependent protein catabolic process"/>
    <property type="evidence" value="ECO:0007669"/>
    <property type="project" value="TreeGrafter"/>
</dbReference>
<dbReference type="PANTHER" id="PTHR13318:SF190">
    <property type="entry name" value="PARTNER OF PAIRED, ISOFORM B"/>
    <property type="match status" value="1"/>
</dbReference>
<gene>
    <name evidence="1" type="ORF">O0I10_011540</name>
</gene>
<dbReference type="AlphaFoldDB" id="A0AAD7UTI6"/>
<dbReference type="Proteomes" id="UP001234581">
    <property type="component" value="Unassembled WGS sequence"/>
</dbReference>
<dbReference type="EMBL" id="JARTCD010000093">
    <property type="protein sequence ID" value="KAJ8652801.1"/>
    <property type="molecule type" value="Genomic_DNA"/>
</dbReference>
<comment type="caution">
    <text evidence="1">The sequence shown here is derived from an EMBL/GenBank/DDBJ whole genome shotgun (WGS) entry which is preliminary data.</text>
</comment>
<dbReference type="GO" id="GO:0019005">
    <property type="term" value="C:SCF ubiquitin ligase complex"/>
    <property type="evidence" value="ECO:0007669"/>
    <property type="project" value="TreeGrafter"/>
</dbReference>
<name>A0AAD7UTI6_9FUNG</name>
<dbReference type="PANTHER" id="PTHR13318">
    <property type="entry name" value="PARTNER OF PAIRED, ISOFORM B-RELATED"/>
    <property type="match status" value="1"/>
</dbReference>
<reference evidence="1 2" key="1">
    <citation type="submission" date="2023-03" db="EMBL/GenBank/DDBJ databases">
        <title>Genome sequence of Lichtheimia ornata CBS 291.66.</title>
        <authorList>
            <person name="Mohabir J.T."/>
            <person name="Shea T.P."/>
            <person name="Kurbessoian T."/>
            <person name="Berby B."/>
            <person name="Fontaine J."/>
            <person name="Livny J."/>
            <person name="Gnirke A."/>
            <person name="Stajich J.E."/>
            <person name="Cuomo C.A."/>
        </authorList>
    </citation>
    <scope>NUCLEOTIDE SEQUENCE [LARGE SCALE GENOMIC DNA]</scope>
    <source>
        <strain evidence="1">CBS 291.66</strain>
    </source>
</reference>
<evidence type="ECO:0008006" key="3">
    <source>
        <dbReference type="Google" id="ProtNLM"/>
    </source>
</evidence>
<accession>A0AAD7UTI6</accession>
<dbReference type="SUPFAM" id="SSF52047">
    <property type="entry name" value="RNI-like"/>
    <property type="match status" value="1"/>
</dbReference>
<dbReference type="InterPro" id="IPR032675">
    <property type="entry name" value="LRR_dom_sf"/>
</dbReference>
<dbReference type="Gene3D" id="3.80.10.10">
    <property type="entry name" value="Ribonuclease Inhibitor"/>
    <property type="match status" value="2"/>
</dbReference>
<protein>
    <recommendedName>
        <fullName evidence="3">F-box domain-containing protein</fullName>
    </recommendedName>
</protein>
<evidence type="ECO:0000313" key="1">
    <source>
        <dbReference type="EMBL" id="KAJ8652801.1"/>
    </source>
</evidence>